<dbReference type="InterPro" id="IPR036425">
    <property type="entry name" value="MoaB/Mog-like_dom_sf"/>
</dbReference>
<evidence type="ECO:0000256" key="10">
    <source>
        <dbReference type="ARBA" id="ARBA00047317"/>
    </source>
</evidence>
<evidence type="ECO:0000256" key="6">
    <source>
        <dbReference type="ARBA" id="ARBA00022679"/>
    </source>
</evidence>
<dbReference type="Gene3D" id="3.40.980.10">
    <property type="entry name" value="MoaB/Mog-like domain"/>
    <property type="match status" value="1"/>
</dbReference>
<proteinExistence type="inferred from homology"/>
<keyword evidence="9 11" id="KW-0501">Molybdenum cofactor biosynthesis</keyword>
<evidence type="ECO:0000313" key="13">
    <source>
        <dbReference type="EMBL" id="SLN65710.1"/>
    </source>
</evidence>
<gene>
    <name evidence="13" type="primary">moeA_2</name>
    <name evidence="13" type="ORF">AQS8620_03044</name>
</gene>
<evidence type="ECO:0000256" key="7">
    <source>
        <dbReference type="ARBA" id="ARBA00022723"/>
    </source>
</evidence>
<dbReference type="Pfam" id="PF03454">
    <property type="entry name" value="MoeA_C"/>
    <property type="match status" value="1"/>
</dbReference>
<dbReference type="PANTHER" id="PTHR10192">
    <property type="entry name" value="MOLYBDOPTERIN BIOSYNTHESIS PROTEIN"/>
    <property type="match status" value="1"/>
</dbReference>
<name>A0A1Y5TMX2_9RHOB</name>
<dbReference type="RefSeq" id="WP_085837839.1">
    <property type="nucleotide sequence ID" value="NZ_FWFS01000012.1"/>
</dbReference>
<comment type="function">
    <text evidence="2 11">Catalyzes the insertion of molybdate into adenylated molybdopterin with the concomitant release of AMP.</text>
</comment>
<comment type="catalytic activity">
    <reaction evidence="10">
        <text>adenylyl-molybdopterin + molybdate = Mo-molybdopterin + AMP + H(+)</text>
        <dbReference type="Rhea" id="RHEA:35047"/>
        <dbReference type="ChEBI" id="CHEBI:15378"/>
        <dbReference type="ChEBI" id="CHEBI:36264"/>
        <dbReference type="ChEBI" id="CHEBI:62727"/>
        <dbReference type="ChEBI" id="CHEBI:71302"/>
        <dbReference type="ChEBI" id="CHEBI:456215"/>
        <dbReference type="EC" id="2.10.1.1"/>
    </reaction>
</comment>
<dbReference type="EMBL" id="FWFS01000012">
    <property type="protein sequence ID" value="SLN65710.1"/>
    <property type="molecule type" value="Genomic_DNA"/>
</dbReference>
<dbReference type="FunFam" id="3.40.980.10:FF:000004">
    <property type="entry name" value="Molybdopterin molybdenumtransferase"/>
    <property type="match status" value="1"/>
</dbReference>
<dbReference type="EC" id="2.10.1.1" evidence="11"/>
<dbReference type="Pfam" id="PF00994">
    <property type="entry name" value="MoCF_biosynth"/>
    <property type="match status" value="1"/>
</dbReference>
<dbReference type="UniPathway" id="UPA00344"/>
<dbReference type="Gene3D" id="2.170.190.11">
    <property type="entry name" value="Molybdopterin biosynthesis moea protein, domain 3"/>
    <property type="match status" value="1"/>
</dbReference>
<organism evidence="13 14">
    <name type="scientific">Aquimixticola soesokkakensis</name>
    <dbReference type="NCBI Taxonomy" id="1519096"/>
    <lineage>
        <taxon>Bacteria</taxon>
        <taxon>Pseudomonadati</taxon>
        <taxon>Pseudomonadota</taxon>
        <taxon>Alphaproteobacteria</taxon>
        <taxon>Rhodobacterales</taxon>
        <taxon>Paracoccaceae</taxon>
        <taxon>Aquimixticola</taxon>
    </lineage>
</organism>
<dbReference type="InterPro" id="IPR036688">
    <property type="entry name" value="MoeA_C_domain_IV_sf"/>
</dbReference>
<keyword evidence="8 11" id="KW-0460">Magnesium</keyword>
<dbReference type="InterPro" id="IPR001453">
    <property type="entry name" value="MoaB/Mog_dom"/>
</dbReference>
<dbReference type="InterPro" id="IPR038987">
    <property type="entry name" value="MoeA-like"/>
</dbReference>
<dbReference type="Proteomes" id="UP000193862">
    <property type="component" value="Unassembled WGS sequence"/>
</dbReference>
<dbReference type="SUPFAM" id="SSF63882">
    <property type="entry name" value="MoeA N-terminal region -like"/>
    <property type="match status" value="1"/>
</dbReference>
<evidence type="ECO:0000256" key="2">
    <source>
        <dbReference type="ARBA" id="ARBA00002901"/>
    </source>
</evidence>
<comment type="similarity">
    <text evidence="4 11">Belongs to the MoeA family.</text>
</comment>
<dbReference type="GO" id="GO:0061599">
    <property type="term" value="F:molybdopterin molybdotransferase activity"/>
    <property type="evidence" value="ECO:0007669"/>
    <property type="project" value="UniProtKB-UniRule"/>
</dbReference>
<keyword evidence="5 11" id="KW-0500">Molybdenum</keyword>
<keyword evidence="6 11" id="KW-0808">Transferase</keyword>
<dbReference type="GO" id="GO:0046872">
    <property type="term" value="F:metal ion binding"/>
    <property type="evidence" value="ECO:0007669"/>
    <property type="project" value="UniProtKB-UniRule"/>
</dbReference>
<protein>
    <recommendedName>
        <fullName evidence="11">Molybdopterin molybdenumtransferase</fullName>
        <ecNumber evidence="11">2.10.1.1</ecNumber>
    </recommendedName>
</protein>
<keyword evidence="14" id="KW-1185">Reference proteome</keyword>
<evidence type="ECO:0000256" key="8">
    <source>
        <dbReference type="ARBA" id="ARBA00022842"/>
    </source>
</evidence>
<dbReference type="OrthoDB" id="9804758at2"/>
<dbReference type="InterPro" id="IPR005111">
    <property type="entry name" value="MoeA_C_domain_IV"/>
</dbReference>
<dbReference type="GO" id="GO:0005829">
    <property type="term" value="C:cytosol"/>
    <property type="evidence" value="ECO:0007669"/>
    <property type="project" value="TreeGrafter"/>
</dbReference>
<dbReference type="PANTHER" id="PTHR10192:SF5">
    <property type="entry name" value="GEPHYRIN"/>
    <property type="match status" value="1"/>
</dbReference>
<comment type="cofactor">
    <cofactor evidence="1 11">
        <name>Mg(2+)</name>
        <dbReference type="ChEBI" id="CHEBI:18420"/>
    </cofactor>
</comment>
<evidence type="ECO:0000259" key="12">
    <source>
        <dbReference type="SMART" id="SM00852"/>
    </source>
</evidence>
<dbReference type="GO" id="GO:0006777">
    <property type="term" value="P:Mo-molybdopterin cofactor biosynthetic process"/>
    <property type="evidence" value="ECO:0007669"/>
    <property type="project" value="UniProtKB-UniRule"/>
</dbReference>
<evidence type="ECO:0000256" key="3">
    <source>
        <dbReference type="ARBA" id="ARBA00005046"/>
    </source>
</evidence>
<comment type="pathway">
    <text evidence="3 11">Cofactor biosynthesis; molybdopterin biosynthesis.</text>
</comment>
<feature type="domain" description="MoaB/Mog" evidence="12">
    <location>
        <begin position="173"/>
        <end position="310"/>
    </location>
</feature>
<dbReference type="AlphaFoldDB" id="A0A1Y5TMX2"/>
<dbReference type="SUPFAM" id="SSF63867">
    <property type="entry name" value="MoeA C-terminal domain-like"/>
    <property type="match status" value="1"/>
</dbReference>
<dbReference type="NCBIfam" id="NF045515">
    <property type="entry name" value="Glp_gephyrin"/>
    <property type="match status" value="1"/>
</dbReference>
<dbReference type="SUPFAM" id="SSF53218">
    <property type="entry name" value="Molybdenum cofactor biosynthesis proteins"/>
    <property type="match status" value="1"/>
</dbReference>
<evidence type="ECO:0000256" key="5">
    <source>
        <dbReference type="ARBA" id="ARBA00022505"/>
    </source>
</evidence>
<keyword evidence="7 11" id="KW-0479">Metal-binding</keyword>
<dbReference type="InterPro" id="IPR005110">
    <property type="entry name" value="MoeA_linker/N"/>
</dbReference>
<dbReference type="Pfam" id="PF03453">
    <property type="entry name" value="MoeA_N"/>
    <property type="match status" value="1"/>
</dbReference>
<dbReference type="CDD" id="cd00887">
    <property type="entry name" value="MoeA"/>
    <property type="match status" value="1"/>
</dbReference>
<evidence type="ECO:0000256" key="4">
    <source>
        <dbReference type="ARBA" id="ARBA00010763"/>
    </source>
</evidence>
<dbReference type="Gene3D" id="2.40.340.10">
    <property type="entry name" value="MoeA, C-terminal, domain IV"/>
    <property type="match status" value="1"/>
</dbReference>
<sequence>MIAVEEARARILDLVARMPCETVGLRAAHGRVLAQTASATRDQPPFAAAMMDGYAVRGCEVAAGARFEVIGEAAAGHGFDGALAEGQAVRIFTGAPLPRGADHVIIQEDVARDGDAITLLADHDTQPYVRALGADFKAGDPLAAPRLLTPALLALLAAMNVAQVTVYRRPRVALIATGDELVMPGEVPNPAQIIASNAFGLAAQIEAVGGIAQLLPIARDTPASLNTALDLAQGADVIVTIGGASVGDHDIVGRVASARGLERAFWKVAMRPGKPLMAGKIGETPLIGLPGNPVSALVCGLIFLAPALRKMQGLEALAPQQSAILGEDLPANGPRAHYMRARLKGDRITPFARQDSALLSILSEANALLIRPADDPAKRAGDSVAFLPL</sequence>
<evidence type="ECO:0000256" key="9">
    <source>
        <dbReference type="ARBA" id="ARBA00023150"/>
    </source>
</evidence>
<reference evidence="13 14" key="1">
    <citation type="submission" date="2017-03" db="EMBL/GenBank/DDBJ databases">
        <authorList>
            <person name="Afonso C.L."/>
            <person name="Miller P.J."/>
            <person name="Scott M.A."/>
            <person name="Spackman E."/>
            <person name="Goraichik I."/>
            <person name="Dimitrov K.M."/>
            <person name="Suarez D.L."/>
            <person name="Swayne D.E."/>
        </authorList>
    </citation>
    <scope>NUCLEOTIDE SEQUENCE [LARGE SCALE GENOMIC DNA]</scope>
    <source>
        <strain evidence="13 14">CECT 8620</strain>
    </source>
</reference>
<accession>A0A1Y5TMX2</accession>
<evidence type="ECO:0000256" key="11">
    <source>
        <dbReference type="RuleBase" id="RU365090"/>
    </source>
</evidence>
<dbReference type="Gene3D" id="3.90.105.10">
    <property type="entry name" value="Molybdopterin biosynthesis moea protein, domain 2"/>
    <property type="match status" value="1"/>
</dbReference>
<evidence type="ECO:0000256" key="1">
    <source>
        <dbReference type="ARBA" id="ARBA00001946"/>
    </source>
</evidence>
<evidence type="ECO:0000313" key="14">
    <source>
        <dbReference type="Proteomes" id="UP000193862"/>
    </source>
</evidence>
<dbReference type="SMART" id="SM00852">
    <property type="entry name" value="MoCF_biosynth"/>
    <property type="match status" value="1"/>
</dbReference>
<dbReference type="InterPro" id="IPR036135">
    <property type="entry name" value="MoeA_linker/N_sf"/>
</dbReference>